<proteinExistence type="predicted"/>
<dbReference type="Proteomes" id="UP001307849">
    <property type="component" value="Unassembled WGS sequence"/>
</dbReference>
<dbReference type="AlphaFoldDB" id="A0AAN8N691"/>
<feature type="region of interest" description="Disordered" evidence="1">
    <location>
        <begin position="357"/>
        <end position="393"/>
    </location>
</feature>
<feature type="compositionally biased region" description="Polar residues" evidence="1">
    <location>
        <begin position="357"/>
        <end position="377"/>
    </location>
</feature>
<evidence type="ECO:0000256" key="1">
    <source>
        <dbReference type="SAM" id="MobiDB-lite"/>
    </source>
</evidence>
<name>A0AAN8N691_9PEZI</name>
<dbReference type="EMBL" id="JAVHJM010000015">
    <property type="protein sequence ID" value="KAK6497177.1"/>
    <property type="molecule type" value="Genomic_DNA"/>
</dbReference>
<protein>
    <submittedName>
        <fullName evidence="2">Uncharacterized protein</fullName>
    </submittedName>
</protein>
<organism evidence="2 3">
    <name type="scientific">Arthrobotrys conoides</name>
    <dbReference type="NCBI Taxonomy" id="74498"/>
    <lineage>
        <taxon>Eukaryota</taxon>
        <taxon>Fungi</taxon>
        <taxon>Dikarya</taxon>
        <taxon>Ascomycota</taxon>
        <taxon>Pezizomycotina</taxon>
        <taxon>Orbiliomycetes</taxon>
        <taxon>Orbiliales</taxon>
        <taxon>Orbiliaceae</taxon>
        <taxon>Arthrobotrys</taxon>
    </lineage>
</organism>
<accession>A0AAN8N691</accession>
<evidence type="ECO:0000313" key="2">
    <source>
        <dbReference type="EMBL" id="KAK6497177.1"/>
    </source>
</evidence>
<reference evidence="2 3" key="1">
    <citation type="submission" date="2019-10" db="EMBL/GenBank/DDBJ databases">
        <authorList>
            <person name="Palmer J.M."/>
        </authorList>
    </citation>
    <scope>NUCLEOTIDE SEQUENCE [LARGE SCALE GENOMIC DNA]</scope>
    <source>
        <strain evidence="2 3">TWF506</strain>
    </source>
</reference>
<gene>
    <name evidence="2" type="ORF">TWF506_004652</name>
</gene>
<evidence type="ECO:0000313" key="3">
    <source>
        <dbReference type="Proteomes" id="UP001307849"/>
    </source>
</evidence>
<keyword evidence="3" id="KW-1185">Reference proteome</keyword>
<comment type="caution">
    <text evidence="2">The sequence shown here is derived from an EMBL/GenBank/DDBJ whole genome shotgun (WGS) entry which is preliminary data.</text>
</comment>
<sequence length="499" mass="54896">MATQLVPYNTAMQLGSGFNSFTQTLCINNAVVREPEAVTENGAGVSSTENDKKVGIKEEVKHISQSVTYKTSIINKTTDVTGIMNITGAFSILNDQLQVEGSGKFIDTNKIKESDFSVMVSVKVVNQVIYDHALTKFQPIPNIKDISQKHLVEIYGDSFISGWQEGGEFLAVMSIKAKNRNESQDIAAQAKIAFTRTKDQVKETDPKDPNKLKIDVDAKFEKFKKSLTAENEVAVSVTWTGGGQNLKHPEKDWDFDTMRDVALKFPDLCAKTPMRTHALLTKYTALRSFYSAHLFELPVYDKTGTYTNILEEAYLDYKAILGTIQVLAYNVCEGKKALVVNPNSEGAVTQTQAILDRTSNQASEKSAQEPSPDTDNASPKDDTINPTTTIAKGPSKVINSPPLLVTKAFSTTIAGLEEARIMCRFMMNRIVQEINNITINPEIASDENRPLPFQSPFLFKLLLPLAIDVELKNTAAGQALAASKVNPDALTNKLLNLSD</sequence>